<comment type="caution">
    <text evidence="9">The sequence shown here is derived from an EMBL/GenBank/DDBJ whole genome shotgun (WGS) entry which is preliminary data.</text>
</comment>
<dbReference type="GeneID" id="68287507"/>
<keyword evidence="6" id="KW-0539">Nucleus</keyword>
<dbReference type="InterPro" id="IPR036864">
    <property type="entry name" value="Zn2-C6_fun-type_DNA-bd_sf"/>
</dbReference>
<keyword evidence="4" id="KW-0238">DNA-binding</keyword>
<sequence length="701" mass="77702">MFAASPAQSSDMSSQNPHEAPRLPLKRASAACVSCRAGRMRYKCIRVPGQTSCKSCFQRSRPCLFTGSDERKKPRSRQYINHLADEVQALRQRLMSMPQDSTADCNLTAVTTNDSQDFQPTPPRDADECVQSGAVPEVLSPTAGDITEFIVNDAHLPSRPAHISITVPGSVVSHIASVRARKSVNAMDRRLRYFYFGPVTNSAVLLSQDELDAESPSTDGPDERRARALIRSVSHETHDYLINLYWSSFNQVLPVINRKAYEDDFTSRSMGYYSGLLHLCQLAMGFRFSDKTRQDMKAIARGAFESIFHQEAKYMIDAEIEQPRGLPTISALLLIGDLECGSGRDNVGWMMHAMAIRIALDLRLNLAPSYCDTQSQGQEAWLGRQTLWACTVYDCYWALFGQRPTTIKAEEIEVDADTPSQEDANIFEPTKGEAFSTGSVYGALLELMSIAGRMYSDPGPTKTARISGLHKTSLMRELQCWYAQLHNGLTLSPENLRTAAPDMLLLHQQYHSMIILLHWPLVESPGVAGLPNYFSMPPQRQREVVNALNICRKSAVAITRIYQEYMRKFDATKLFITCVQHNVTAASALIASCQIGGVSSDTCIENLRVLSSVVNAAATTYKPAGVIRTLLEEALSELSFDLPHHLGSSSAAAIDTLVDLNRDNLEWNLAQFVSDATTEPEESWGSCLLHSSSHAEAFTYS</sequence>
<gene>
    <name evidence="9" type="ORF">CKM354_000193200</name>
</gene>
<proteinExistence type="predicted"/>
<evidence type="ECO:0000259" key="8">
    <source>
        <dbReference type="SMART" id="SM00906"/>
    </source>
</evidence>
<keyword evidence="5" id="KW-0804">Transcription</keyword>
<dbReference type="GO" id="GO:0008270">
    <property type="term" value="F:zinc ion binding"/>
    <property type="evidence" value="ECO:0007669"/>
    <property type="project" value="InterPro"/>
</dbReference>
<dbReference type="OrthoDB" id="2154091at2759"/>
<dbReference type="InterPro" id="IPR051615">
    <property type="entry name" value="Transcr_Regulatory_Elem"/>
</dbReference>
<dbReference type="EMBL" id="BOLY01000001">
    <property type="protein sequence ID" value="GIZ38516.1"/>
    <property type="molecule type" value="Genomic_DNA"/>
</dbReference>
<evidence type="ECO:0000256" key="1">
    <source>
        <dbReference type="ARBA" id="ARBA00022723"/>
    </source>
</evidence>
<evidence type="ECO:0000313" key="9">
    <source>
        <dbReference type="EMBL" id="GIZ38516.1"/>
    </source>
</evidence>
<evidence type="ECO:0000256" key="6">
    <source>
        <dbReference type="ARBA" id="ARBA00023242"/>
    </source>
</evidence>
<keyword evidence="1" id="KW-0479">Metal-binding</keyword>
<reference evidence="9 10" key="1">
    <citation type="submission" date="2021-01" db="EMBL/GenBank/DDBJ databases">
        <title>Cercospora kikuchii MAFF 305040 whole genome shotgun sequence.</title>
        <authorList>
            <person name="Kashiwa T."/>
            <person name="Suzuki T."/>
        </authorList>
    </citation>
    <scope>NUCLEOTIDE SEQUENCE [LARGE SCALE GENOMIC DNA]</scope>
    <source>
        <strain evidence="9 10">MAFF 305040</strain>
    </source>
</reference>
<dbReference type="AlphaFoldDB" id="A0A9P3C969"/>
<dbReference type="PANTHER" id="PTHR31313">
    <property type="entry name" value="TY1 ENHANCER ACTIVATOR"/>
    <property type="match status" value="1"/>
</dbReference>
<evidence type="ECO:0000256" key="3">
    <source>
        <dbReference type="ARBA" id="ARBA00023015"/>
    </source>
</evidence>
<dbReference type="InterPro" id="IPR007219">
    <property type="entry name" value="XnlR_reg_dom"/>
</dbReference>
<evidence type="ECO:0000256" key="2">
    <source>
        <dbReference type="ARBA" id="ARBA00022833"/>
    </source>
</evidence>
<dbReference type="GO" id="GO:0003677">
    <property type="term" value="F:DNA binding"/>
    <property type="evidence" value="ECO:0007669"/>
    <property type="project" value="UniProtKB-KW"/>
</dbReference>
<protein>
    <recommendedName>
        <fullName evidence="8">Xylanolytic transcriptional activator regulatory domain-containing protein</fullName>
    </recommendedName>
</protein>
<dbReference type="GO" id="GO:0006351">
    <property type="term" value="P:DNA-templated transcription"/>
    <property type="evidence" value="ECO:0007669"/>
    <property type="project" value="InterPro"/>
</dbReference>
<dbReference type="Proteomes" id="UP000825890">
    <property type="component" value="Unassembled WGS sequence"/>
</dbReference>
<keyword evidence="10" id="KW-1185">Reference proteome</keyword>
<dbReference type="SMART" id="SM00906">
    <property type="entry name" value="Fungal_trans"/>
    <property type="match status" value="1"/>
</dbReference>
<accession>A0A9P3C969</accession>
<name>A0A9P3C969_9PEZI</name>
<dbReference type="Gene3D" id="4.10.240.10">
    <property type="entry name" value="Zn(2)-C6 fungal-type DNA-binding domain"/>
    <property type="match status" value="1"/>
</dbReference>
<organism evidence="9 10">
    <name type="scientific">Cercospora kikuchii</name>
    <dbReference type="NCBI Taxonomy" id="84275"/>
    <lineage>
        <taxon>Eukaryota</taxon>
        <taxon>Fungi</taxon>
        <taxon>Dikarya</taxon>
        <taxon>Ascomycota</taxon>
        <taxon>Pezizomycotina</taxon>
        <taxon>Dothideomycetes</taxon>
        <taxon>Dothideomycetidae</taxon>
        <taxon>Mycosphaerellales</taxon>
        <taxon>Mycosphaerellaceae</taxon>
        <taxon>Cercospora</taxon>
    </lineage>
</organism>
<feature type="domain" description="Xylanolytic transcriptional activator regulatory" evidence="8">
    <location>
        <begin position="348"/>
        <end position="425"/>
    </location>
</feature>
<keyword evidence="2" id="KW-0862">Zinc</keyword>
<dbReference type="GO" id="GO:0000981">
    <property type="term" value="F:DNA-binding transcription factor activity, RNA polymerase II-specific"/>
    <property type="evidence" value="ECO:0007669"/>
    <property type="project" value="InterPro"/>
</dbReference>
<evidence type="ECO:0000256" key="5">
    <source>
        <dbReference type="ARBA" id="ARBA00023163"/>
    </source>
</evidence>
<evidence type="ECO:0000256" key="4">
    <source>
        <dbReference type="ARBA" id="ARBA00023125"/>
    </source>
</evidence>
<evidence type="ECO:0000313" key="10">
    <source>
        <dbReference type="Proteomes" id="UP000825890"/>
    </source>
</evidence>
<dbReference type="PANTHER" id="PTHR31313:SF81">
    <property type="entry name" value="TY1 ENHANCER ACTIVATOR"/>
    <property type="match status" value="1"/>
</dbReference>
<evidence type="ECO:0000256" key="7">
    <source>
        <dbReference type="SAM" id="MobiDB-lite"/>
    </source>
</evidence>
<feature type="region of interest" description="Disordered" evidence="7">
    <location>
        <begin position="1"/>
        <end position="22"/>
    </location>
</feature>
<dbReference type="RefSeq" id="XP_044653003.1">
    <property type="nucleotide sequence ID" value="XM_044797068.1"/>
</dbReference>
<dbReference type="Pfam" id="PF04082">
    <property type="entry name" value="Fungal_trans"/>
    <property type="match status" value="1"/>
</dbReference>
<dbReference type="CDD" id="cd12148">
    <property type="entry name" value="fungal_TF_MHR"/>
    <property type="match status" value="1"/>
</dbReference>
<feature type="compositionally biased region" description="Polar residues" evidence="7">
    <location>
        <begin position="1"/>
        <end position="17"/>
    </location>
</feature>
<keyword evidence="3" id="KW-0805">Transcription regulation</keyword>